<accession>A0A0F7L8Y8</accession>
<reference evidence="1" key="1">
    <citation type="journal article" date="2015" name="Front. Microbiol.">
        <title>Combining genomic sequencing methods to explore viral diversity and reveal potential virus-host interactions.</title>
        <authorList>
            <person name="Chow C.E."/>
            <person name="Winget D.M."/>
            <person name="White R.A.III."/>
            <person name="Hallam S.J."/>
            <person name="Suttle C.A."/>
        </authorList>
    </citation>
    <scope>NUCLEOTIDE SEQUENCE</scope>
    <source>
        <strain evidence="1">H4084948</strain>
    </source>
</reference>
<evidence type="ECO:0000313" key="1">
    <source>
        <dbReference type="EMBL" id="AKH47496.1"/>
    </source>
</evidence>
<organism evidence="1">
    <name type="scientific">uncultured marine virus</name>
    <dbReference type="NCBI Taxonomy" id="186617"/>
    <lineage>
        <taxon>Viruses</taxon>
        <taxon>environmental samples</taxon>
    </lineage>
</organism>
<name>A0A0F7L8Y8_9VIRU</name>
<dbReference type="EMBL" id="KR029595">
    <property type="protein sequence ID" value="AKH47496.1"/>
    <property type="molecule type" value="Genomic_DNA"/>
</dbReference>
<reference evidence="1" key="2">
    <citation type="submission" date="2015-03" db="EMBL/GenBank/DDBJ databases">
        <authorList>
            <person name="Chow C.-E.T."/>
            <person name="Winget D.M."/>
            <person name="White R.A.III."/>
            <person name="Hallam S.J."/>
            <person name="Suttle C.A."/>
        </authorList>
    </citation>
    <scope>NUCLEOTIDE SEQUENCE</scope>
    <source>
        <strain evidence="1">H4084948</strain>
    </source>
</reference>
<sequence>MKKVKLYTRLSGDTYMIMDEMTDEVYATAATNIIAEIVRKSLEDYMNGK</sequence>
<protein>
    <submittedName>
        <fullName evidence="1">Uncharacterized protein</fullName>
    </submittedName>
</protein>
<proteinExistence type="predicted"/>